<dbReference type="GO" id="GO:0043565">
    <property type="term" value="F:sequence-specific DNA binding"/>
    <property type="evidence" value="ECO:0007669"/>
    <property type="project" value="InterPro"/>
</dbReference>
<sequence>MKTLPRLSAADFQCFNDALHQSLDGMDDFRWGPWWLRCIEFHFGKGFYRVGDQFGWHMHKEVQIEIPLRGRFRFAIKNRRNVIVGPGQVLVIPPDCKHRWWTDAPGIMLGLSLALIPRAGSLDNSISRGLKPTAFSPPGIELTLQGLMDEFLVYSQKDDFAPKRRASWMFLVITQVLSSLSETTSFRPTSEPTSGLPFRSERLVSKIIRYIDANVDGDLTMERIESIAVLSARQIHRLFVEVTGKTCHAYIMNRRLEVAQSKLQTDPSLSIKEIAFASGFASAAHFSSKFKEKFGVPPSKYS</sequence>
<dbReference type="SMART" id="SM00342">
    <property type="entry name" value="HTH_ARAC"/>
    <property type="match status" value="1"/>
</dbReference>
<evidence type="ECO:0000256" key="1">
    <source>
        <dbReference type="ARBA" id="ARBA00023015"/>
    </source>
</evidence>
<keyword evidence="1" id="KW-0805">Transcription regulation</keyword>
<evidence type="ECO:0000259" key="4">
    <source>
        <dbReference type="PROSITE" id="PS01124"/>
    </source>
</evidence>
<gene>
    <name evidence="5" type="ORF">ABS32_08350</name>
</gene>
<dbReference type="Pfam" id="PF02311">
    <property type="entry name" value="AraC_binding"/>
    <property type="match status" value="1"/>
</dbReference>
<feature type="domain" description="HTH araC/xylS-type" evidence="4">
    <location>
        <begin position="205"/>
        <end position="302"/>
    </location>
</feature>
<dbReference type="Proteomes" id="UP000051557">
    <property type="component" value="Unassembled WGS sequence"/>
</dbReference>
<keyword evidence="3" id="KW-0804">Transcription</keyword>
<evidence type="ECO:0000256" key="3">
    <source>
        <dbReference type="ARBA" id="ARBA00023163"/>
    </source>
</evidence>
<dbReference type="InterPro" id="IPR018062">
    <property type="entry name" value="HTH_AraC-typ_CS"/>
</dbReference>
<dbReference type="Gene3D" id="1.10.10.60">
    <property type="entry name" value="Homeodomain-like"/>
    <property type="match status" value="2"/>
</dbReference>
<accession>A0A0R2X8Q4</accession>
<dbReference type="InterPro" id="IPR009057">
    <property type="entry name" value="Homeodomain-like_sf"/>
</dbReference>
<organism evidence="5 6">
    <name type="scientific">Verrucomicrobia subdivision 6 bacterium BACL9 MAG-120820-bin42</name>
    <dbReference type="NCBI Taxonomy" id="1655634"/>
    <lineage>
        <taxon>Bacteria</taxon>
        <taxon>Pseudomonadati</taxon>
        <taxon>Verrucomicrobiota</taxon>
        <taxon>Verrucomicrobiia</taxon>
        <taxon>Verrucomicrobiales</taxon>
        <taxon>Verrucomicrobia subdivision 6</taxon>
    </lineage>
</organism>
<dbReference type="InterPro" id="IPR018060">
    <property type="entry name" value="HTH_AraC"/>
</dbReference>
<dbReference type="InterPro" id="IPR011051">
    <property type="entry name" value="RmlC_Cupin_sf"/>
</dbReference>
<dbReference type="PRINTS" id="PR00032">
    <property type="entry name" value="HTHARAC"/>
</dbReference>
<reference evidence="5 6" key="1">
    <citation type="submission" date="2015-10" db="EMBL/GenBank/DDBJ databases">
        <title>Metagenome-Assembled Genomes uncover a global brackish microbiome.</title>
        <authorList>
            <person name="Hugerth L.W."/>
            <person name="Larsson J."/>
            <person name="Alneberg J."/>
            <person name="Lindh M.V."/>
            <person name="Legrand C."/>
            <person name="Pinhassi J."/>
            <person name="Andersson A.F."/>
        </authorList>
    </citation>
    <scope>NUCLEOTIDE SEQUENCE [LARGE SCALE GENOMIC DNA]</scope>
    <source>
        <strain evidence="5">BACL9 MAG-120820-bin42</strain>
    </source>
</reference>
<dbReference type="InterPro" id="IPR014710">
    <property type="entry name" value="RmlC-like_jellyroll"/>
</dbReference>
<dbReference type="PROSITE" id="PS00041">
    <property type="entry name" value="HTH_ARAC_FAMILY_1"/>
    <property type="match status" value="1"/>
</dbReference>
<dbReference type="AlphaFoldDB" id="A0A0R2X8Q4"/>
<dbReference type="PANTHER" id="PTHR46796">
    <property type="entry name" value="HTH-TYPE TRANSCRIPTIONAL ACTIVATOR RHAS-RELATED"/>
    <property type="match status" value="1"/>
</dbReference>
<dbReference type="Gene3D" id="2.60.120.10">
    <property type="entry name" value="Jelly Rolls"/>
    <property type="match status" value="1"/>
</dbReference>
<keyword evidence="2" id="KW-0238">DNA-binding</keyword>
<dbReference type="SUPFAM" id="SSF46689">
    <property type="entry name" value="Homeodomain-like"/>
    <property type="match status" value="2"/>
</dbReference>
<dbReference type="GO" id="GO:0003700">
    <property type="term" value="F:DNA-binding transcription factor activity"/>
    <property type="evidence" value="ECO:0007669"/>
    <property type="project" value="InterPro"/>
</dbReference>
<protein>
    <recommendedName>
        <fullName evidence="4">HTH araC/xylS-type domain-containing protein</fullName>
    </recommendedName>
</protein>
<dbReference type="EMBL" id="LIDM01000462">
    <property type="protein sequence ID" value="KRP30803.1"/>
    <property type="molecule type" value="Genomic_DNA"/>
</dbReference>
<evidence type="ECO:0000313" key="6">
    <source>
        <dbReference type="Proteomes" id="UP000051557"/>
    </source>
</evidence>
<dbReference type="Pfam" id="PF12833">
    <property type="entry name" value="HTH_18"/>
    <property type="match status" value="1"/>
</dbReference>
<evidence type="ECO:0000313" key="5">
    <source>
        <dbReference type="EMBL" id="KRP30803.1"/>
    </source>
</evidence>
<comment type="caution">
    <text evidence="5">The sequence shown here is derived from an EMBL/GenBank/DDBJ whole genome shotgun (WGS) entry which is preliminary data.</text>
</comment>
<dbReference type="InterPro" id="IPR003313">
    <property type="entry name" value="AraC-bd"/>
</dbReference>
<dbReference type="InterPro" id="IPR020449">
    <property type="entry name" value="Tscrpt_reg_AraC-type_HTH"/>
</dbReference>
<dbReference type="InterPro" id="IPR050204">
    <property type="entry name" value="AraC_XylS_family_regulators"/>
</dbReference>
<evidence type="ECO:0000256" key="2">
    <source>
        <dbReference type="ARBA" id="ARBA00023125"/>
    </source>
</evidence>
<dbReference type="PANTHER" id="PTHR46796:SF6">
    <property type="entry name" value="ARAC SUBFAMILY"/>
    <property type="match status" value="1"/>
</dbReference>
<name>A0A0R2X8Q4_9BACT</name>
<dbReference type="SUPFAM" id="SSF51182">
    <property type="entry name" value="RmlC-like cupins"/>
    <property type="match status" value="1"/>
</dbReference>
<proteinExistence type="predicted"/>
<dbReference type="PROSITE" id="PS01124">
    <property type="entry name" value="HTH_ARAC_FAMILY_2"/>
    <property type="match status" value="1"/>
</dbReference>